<evidence type="ECO:0000313" key="3">
    <source>
        <dbReference type="Proteomes" id="UP000238479"/>
    </source>
</evidence>
<dbReference type="EMBL" id="PDCK01000042">
    <property type="protein sequence ID" value="PRQ39221.1"/>
    <property type="molecule type" value="Genomic_DNA"/>
</dbReference>
<reference evidence="2 3" key="1">
    <citation type="journal article" date="2018" name="Nat. Genet.">
        <title>The Rosa genome provides new insights in the design of modern roses.</title>
        <authorList>
            <person name="Bendahmane M."/>
        </authorList>
    </citation>
    <scope>NUCLEOTIDE SEQUENCE [LARGE SCALE GENOMIC DNA]</scope>
    <source>
        <strain evidence="3">cv. Old Blush</strain>
    </source>
</reference>
<feature type="transmembrane region" description="Helical" evidence="1">
    <location>
        <begin position="12"/>
        <end position="32"/>
    </location>
</feature>
<keyword evidence="3" id="KW-1185">Reference proteome</keyword>
<evidence type="ECO:0000256" key="1">
    <source>
        <dbReference type="SAM" id="Phobius"/>
    </source>
</evidence>
<protein>
    <submittedName>
        <fullName evidence="2">Uncharacterized protein</fullName>
    </submittedName>
</protein>
<keyword evidence="1" id="KW-0812">Transmembrane</keyword>
<keyword evidence="1" id="KW-1133">Transmembrane helix</keyword>
<proteinExistence type="predicted"/>
<dbReference type="Gramene" id="PRQ39221">
    <property type="protein sequence ID" value="PRQ39221"/>
    <property type="gene ID" value="RchiOBHm_Chr4g0422771"/>
</dbReference>
<accession>A0A2P6QYH1</accession>
<organism evidence="2 3">
    <name type="scientific">Rosa chinensis</name>
    <name type="common">China rose</name>
    <dbReference type="NCBI Taxonomy" id="74649"/>
    <lineage>
        <taxon>Eukaryota</taxon>
        <taxon>Viridiplantae</taxon>
        <taxon>Streptophyta</taxon>
        <taxon>Embryophyta</taxon>
        <taxon>Tracheophyta</taxon>
        <taxon>Spermatophyta</taxon>
        <taxon>Magnoliopsida</taxon>
        <taxon>eudicotyledons</taxon>
        <taxon>Gunneridae</taxon>
        <taxon>Pentapetalae</taxon>
        <taxon>rosids</taxon>
        <taxon>fabids</taxon>
        <taxon>Rosales</taxon>
        <taxon>Rosaceae</taxon>
        <taxon>Rosoideae</taxon>
        <taxon>Rosoideae incertae sedis</taxon>
        <taxon>Rosa</taxon>
    </lineage>
</organism>
<comment type="caution">
    <text evidence="2">The sequence shown here is derived from an EMBL/GenBank/DDBJ whole genome shotgun (WGS) entry which is preliminary data.</text>
</comment>
<evidence type="ECO:0000313" key="2">
    <source>
        <dbReference type="EMBL" id="PRQ39221.1"/>
    </source>
</evidence>
<dbReference type="AlphaFoldDB" id="A0A2P6QYH1"/>
<dbReference type="Proteomes" id="UP000238479">
    <property type="component" value="Chromosome 4"/>
</dbReference>
<sequence>MRSYSSTTSRSTIHGCNVILVSELWLLILWTISYCRSVRLLLASAFELRSSSGEKKIKKPRSAIFTLSL</sequence>
<keyword evidence="1" id="KW-0472">Membrane</keyword>
<gene>
    <name evidence="2" type="ORF">RchiOBHm_Chr4g0422771</name>
</gene>
<name>A0A2P6QYH1_ROSCH</name>